<feature type="modified residue" description="4-aspartylphosphate" evidence="13">
    <location>
        <position position="56"/>
    </location>
</feature>
<dbReference type="GO" id="GO:0006355">
    <property type="term" value="P:regulation of DNA-templated transcription"/>
    <property type="evidence" value="ECO:0007669"/>
    <property type="project" value="InterPro"/>
</dbReference>
<feature type="domain" description="OmpR/PhoB-type" evidence="16">
    <location>
        <begin position="132"/>
        <end position="229"/>
    </location>
</feature>
<dbReference type="Proteomes" id="UP000281094">
    <property type="component" value="Unassembled WGS sequence"/>
</dbReference>
<dbReference type="Gene3D" id="3.40.50.2300">
    <property type="match status" value="1"/>
</dbReference>
<evidence type="ECO:0000256" key="2">
    <source>
        <dbReference type="ARBA" id="ARBA00013332"/>
    </source>
</evidence>
<dbReference type="Pfam" id="PF00072">
    <property type="entry name" value="Response_reg"/>
    <property type="match status" value="1"/>
</dbReference>
<comment type="subcellular location">
    <subcellularLocation>
        <location evidence="1">Cytoplasm</location>
    </subcellularLocation>
</comment>
<evidence type="ECO:0000256" key="12">
    <source>
        <dbReference type="ARBA" id="ARBA00024735"/>
    </source>
</evidence>
<dbReference type="InterPro" id="IPR039420">
    <property type="entry name" value="WalR-like"/>
</dbReference>
<proteinExistence type="predicted"/>
<reference evidence="17 18" key="1">
    <citation type="submission" date="2018-10" db="EMBL/GenBank/DDBJ databases">
        <title>Notoacmeibacter sp. M2BS9Y-3-1, whole genome shotgun sequence.</title>
        <authorList>
            <person name="Tuo L."/>
        </authorList>
    </citation>
    <scope>NUCLEOTIDE SEQUENCE [LARGE SCALE GENOMIC DNA]</scope>
    <source>
        <strain evidence="17 18">M2BS9Y-3-1</strain>
    </source>
</reference>
<dbReference type="SUPFAM" id="SSF46894">
    <property type="entry name" value="C-terminal effector domain of the bipartite response regulators"/>
    <property type="match status" value="1"/>
</dbReference>
<dbReference type="Pfam" id="PF00486">
    <property type="entry name" value="Trans_reg_C"/>
    <property type="match status" value="1"/>
</dbReference>
<keyword evidence="4" id="KW-0963">Cytoplasm</keyword>
<evidence type="ECO:0000256" key="9">
    <source>
        <dbReference type="ARBA" id="ARBA00023125"/>
    </source>
</evidence>
<evidence type="ECO:0000256" key="4">
    <source>
        <dbReference type="ARBA" id="ARBA00022490"/>
    </source>
</evidence>
<dbReference type="PANTHER" id="PTHR48111:SF40">
    <property type="entry name" value="PHOSPHATE REGULON TRANSCRIPTIONAL REGULATORY PROTEIN PHOB"/>
    <property type="match status" value="1"/>
</dbReference>
<dbReference type="InterPro" id="IPR016032">
    <property type="entry name" value="Sig_transdc_resp-reg_C-effctor"/>
</dbReference>
<dbReference type="PANTHER" id="PTHR48111">
    <property type="entry name" value="REGULATOR OF RPOS"/>
    <property type="match status" value="1"/>
</dbReference>
<keyword evidence="18" id="KW-1185">Reference proteome</keyword>
<keyword evidence="8" id="KW-0805">Transcription regulation</keyword>
<name>A0A3L7JC59_9HYPH</name>
<keyword evidence="10" id="KW-0010">Activator</keyword>
<dbReference type="InterPro" id="IPR011879">
    <property type="entry name" value="Sig_transdc_resp-reg_PhoB"/>
</dbReference>
<protein>
    <recommendedName>
        <fullName evidence="2">Phosphate regulon transcriptional regulatory protein PhoB</fullName>
    </recommendedName>
</protein>
<comment type="caution">
    <text evidence="17">The sequence shown here is derived from an EMBL/GenBank/DDBJ whole genome shotgun (WGS) entry which is preliminary data.</text>
</comment>
<dbReference type="AlphaFoldDB" id="A0A3L7JC59"/>
<dbReference type="InterPro" id="IPR001789">
    <property type="entry name" value="Sig_transdc_resp-reg_receiver"/>
</dbReference>
<evidence type="ECO:0000256" key="14">
    <source>
        <dbReference type="PROSITE-ProRule" id="PRU01091"/>
    </source>
</evidence>
<dbReference type="PROSITE" id="PS51755">
    <property type="entry name" value="OMPR_PHOB"/>
    <property type="match status" value="1"/>
</dbReference>
<dbReference type="InterPro" id="IPR036388">
    <property type="entry name" value="WH-like_DNA-bd_sf"/>
</dbReference>
<evidence type="ECO:0000256" key="11">
    <source>
        <dbReference type="ARBA" id="ARBA00023163"/>
    </source>
</evidence>
<dbReference type="InterPro" id="IPR011006">
    <property type="entry name" value="CheY-like_superfamily"/>
</dbReference>
<comment type="function">
    <text evidence="12">This protein is a positive regulator for the phosphate regulon. Transcription of this operon is positively regulated by PhoB and PhoR when phosphate is limited.</text>
</comment>
<evidence type="ECO:0000313" key="18">
    <source>
        <dbReference type="Proteomes" id="UP000281094"/>
    </source>
</evidence>
<organism evidence="17 18">
    <name type="scientific">Notoacmeibacter ruber</name>
    <dbReference type="NCBI Taxonomy" id="2670375"/>
    <lineage>
        <taxon>Bacteria</taxon>
        <taxon>Pseudomonadati</taxon>
        <taxon>Pseudomonadota</taxon>
        <taxon>Alphaproteobacteria</taxon>
        <taxon>Hyphomicrobiales</taxon>
        <taxon>Notoacmeibacteraceae</taxon>
        <taxon>Notoacmeibacter</taxon>
    </lineage>
</organism>
<dbReference type="PROSITE" id="PS50110">
    <property type="entry name" value="RESPONSE_REGULATORY"/>
    <property type="match status" value="1"/>
</dbReference>
<sequence length="229" mass="25818">MMGSRASILIVEDEPAQREVLRYNLVAEGFDVLLAETGDEALERLAETQPDLVVLDWMLPGISGIEICRQIKSGRESRNTPVIMLSARTEEGDRVRGLDIGADDYITKPFSVAELIARIRKELRRTHPVSVGERLEHDDLILDAGRHLVERSGQRISLSTTEFRLLSVLIERPGRVFSREQLLNRVWGHDLDVETRTVDVHVGRLRKALRQHGGEDPIRTVRGEGYALG</sequence>
<dbReference type="CDD" id="cd00383">
    <property type="entry name" value="trans_reg_C"/>
    <property type="match status" value="1"/>
</dbReference>
<accession>A0A3L7JC59</accession>
<evidence type="ECO:0000259" key="16">
    <source>
        <dbReference type="PROSITE" id="PS51755"/>
    </source>
</evidence>
<dbReference type="Gene3D" id="6.10.250.690">
    <property type="match status" value="1"/>
</dbReference>
<feature type="domain" description="Response regulatory" evidence="15">
    <location>
        <begin position="7"/>
        <end position="123"/>
    </location>
</feature>
<evidence type="ECO:0000256" key="1">
    <source>
        <dbReference type="ARBA" id="ARBA00004496"/>
    </source>
</evidence>
<dbReference type="SUPFAM" id="SSF52172">
    <property type="entry name" value="CheY-like"/>
    <property type="match status" value="1"/>
</dbReference>
<keyword evidence="5 13" id="KW-0597">Phosphoprotein</keyword>
<dbReference type="GO" id="GO:0000976">
    <property type="term" value="F:transcription cis-regulatory region binding"/>
    <property type="evidence" value="ECO:0007669"/>
    <property type="project" value="TreeGrafter"/>
</dbReference>
<dbReference type="FunFam" id="3.40.50.2300:FF:000001">
    <property type="entry name" value="DNA-binding response regulator PhoB"/>
    <property type="match status" value="1"/>
</dbReference>
<dbReference type="InterPro" id="IPR001867">
    <property type="entry name" value="OmpR/PhoB-type_DNA-bd"/>
</dbReference>
<feature type="DNA-binding region" description="OmpR/PhoB-type" evidence="14">
    <location>
        <begin position="132"/>
        <end position="229"/>
    </location>
</feature>
<evidence type="ECO:0000256" key="8">
    <source>
        <dbReference type="ARBA" id="ARBA00023015"/>
    </source>
</evidence>
<keyword evidence="6" id="KW-0592">Phosphate transport</keyword>
<dbReference type="GO" id="GO:0006817">
    <property type="term" value="P:phosphate ion transport"/>
    <property type="evidence" value="ECO:0007669"/>
    <property type="project" value="UniProtKB-KW"/>
</dbReference>
<evidence type="ECO:0000256" key="5">
    <source>
        <dbReference type="ARBA" id="ARBA00022553"/>
    </source>
</evidence>
<dbReference type="Gene3D" id="1.10.10.10">
    <property type="entry name" value="Winged helix-like DNA-binding domain superfamily/Winged helix DNA-binding domain"/>
    <property type="match status" value="1"/>
</dbReference>
<dbReference type="NCBIfam" id="TIGR02154">
    <property type="entry name" value="PhoB"/>
    <property type="match status" value="1"/>
</dbReference>
<dbReference type="GO" id="GO:0032993">
    <property type="term" value="C:protein-DNA complex"/>
    <property type="evidence" value="ECO:0007669"/>
    <property type="project" value="TreeGrafter"/>
</dbReference>
<evidence type="ECO:0000256" key="3">
    <source>
        <dbReference type="ARBA" id="ARBA00022448"/>
    </source>
</evidence>
<dbReference type="GO" id="GO:0005829">
    <property type="term" value="C:cytosol"/>
    <property type="evidence" value="ECO:0007669"/>
    <property type="project" value="TreeGrafter"/>
</dbReference>
<dbReference type="SMART" id="SM00448">
    <property type="entry name" value="REC"/>
    <property type="match status" value="1"/>
</dbReference>
<evidence type="ECO:0000256" key="10">
    <source>
        <dbReference type="ARBA" id="ARBA00023159"/>
    </source>
</evidence>
<gene>
    <name evidence="17" type="primary">phoB</name>
    <name evidence="17" type="ORF">D8780_08470</name>
</gene>
<dbReference type="CDD" id="cd17574">
    <property type="entry name" value="REC_OmpR"/>
    <property type="match status" value="1"/>
</dbReference>
<dbReference type="EMBL" id="RCWN01000001">
    <property type="protein sequence ID" value="RLQ88233.1"/>
    <property type="molecule type" value="Genomic_DNA"/>
</dbReference>
<keyword evidence="9 14" id="KW-0238">DNA-binding</keyword>
<evidence type="ECO:0000313" key="17">
    <source>
        <dbReference type="EMBL" id="RLQ88233.1"/>
    </source>
</evidence>
<keyword evidence="7" id="KW-0902">Two-component regulatory system</keyword>
<keyword evidence="3" id="KW-0813">Transport</keyword>
<evidence type="ECO:0000259" key="15">
    <source>
        <dbReference type="PROSITE" id="PS50110"/>
    </source>
</evidence>
<dbReference type="GO" id="GO:0000156">
    <property type="term" value="F:phosphorelay response regulator activity"/>
    <property type="evidence" value="ECO:0007669"/>
    <property type="project" value="InterPro"/>
</dbReference>
<evidence type="ECO:0000256" key="13">
    <source>
        <dbReference type="PROSITE-ProRule" id="PRU00169"/>
    </source>
</evidence>
<evidence type="ECO:0000256" key="6">
    <source>
        <dbReference type="ARBA" id="ARBA00022592"/>
    </source>
</evidence>
<dbReference type="SMART" id="SM00862">
    <property type="entry name" value="Trans_reg_C"/>
    <property type="match status" value="1"/>
</dbReference>
<keyword evidence="11" id="KW-0804">Transcription</keyword>
<evidence type="ECO:0000256" key="7">
    <source>
        <dbReference type="ARBA" id="ARBA00023012"/>
    </source>
</evidence>